<comment type="caution">
    <text evidence="2">The sequence shown here is derived from an EMBL/GenBank/DDBJ whole genome shotgun (WGS) entry which is preliminary data.</text>
</comment>
<keyword evidence="1" id="KW-0732">Signal</keyword>
<dbReference type="EMBL" id="JAJGCB010000012">
    <property type="protein sequence ID" value="KAJ8989962.1"/>
    <property type="molecule type" value="Genomic_DNA"/>
</dbReference>
<gene>
    <name evidence="2" type="ORF">HRR80_006098</name>
</gene>
<dbReference type="AlphaFoldDB" id="A0AAN6ER27"/>
<feature type="signal peptide" evidence="1">
    <location>
        <begin position="1"/>
        <end position="23"/>
    </location>
</feature>
<evidence type="ECO:0000256" key="1">
    <source>
        <dbReference type="SAM" id="SignalP"/>
    </source>
</evidence>
<reference evidence="2" key="1">
    <citation type="submission" date="2023-01" db="EMBL/GenBank/DDBJ databases">
        <title>Exophiala dermititidis isolated from Cystic Fibrosis Patient.</title>
        <authorList>
            <person name="Kurbessoian T."/>
            <person name="Crocker A."/>
            <person name="Murante D."/>
            <person name="Hogan D.A."/>
            <person name="Stajich J.E."/>
        </authorList>
    </citation>
    <scope>NUCLEOTIDE SEQUENCE</scope>
    <source>
        <strain evidence="2">Ex8</strain>
    </source>
</reference>
<feature type="chain" id="PRO_5043000196" evidence="1">
    <location>
        <begin position="24"/>
        <end position="133"/>
    </location>
</feature>
<evidence type="ECO:0000313" key="2">
    <source>
        <dbReference type="EMBL" id="KAJ8989962.1"/>
    </source>
</evidence>
<proteinExistence type="predicted"/>
<accession>A0AAN6ER27</accession>
<organism evidence="2 3">
    <name type="scientific">Exophiala dermatitidis</name>
    <name type="common">Black yeast-like fungus</name>
    <name type="synonym">Wangiella dermatitidis</name>
    <dbReference type="NCBI Taxonomy" id="5970"/>
    <lineage>
        <taxon>Eukaryota</taxon>
        <taxon>Fungi</taxon>
        <taxon>Dikarya</taxon>
        <taxon>Ascomycota</taxon>
        <taxon>Pezizomycotina</taxon>
        <taxon>Eurotiomycetes</taxon>
        <taxon>Chaetothyriomycetidae</taxon>
        <taxon>Chaetothyriales</taxon>
        <taxon>Herpotrichiellaceae</taxon>
        <taxon>Exophiala</taxon>
    </lineage>
</organism>
<sequence length="133" mass="14878">MVQKFLPFLACFSFLARWQDLHGQRVLLAEYIIPGQWLGLNDAGLRPGSVEETIAAYLPEVLPQHCSDLREKWLDVVYYDTTIQSTTIPSSHGLADGVDDGSTQVPRHHCIVPSATLGNNILSRERLLSVYMP</sequence>
<name>A0AAN6ER27_EXODE</name>
<evidence type="ECO:0000313" key="3">
    <source>
        <dbReference type="Proteomes" id="UP001161757"/>
    </source>
</evidence>
<protein>
    <submittedName>
        <fullName evidence="2">Uncharacterized protein</fullName>
    </submittedName>
</protein>
<dbReference type="Proteomes" id="UP001161757">
    <property type="component" value="Unassembled WGS sequence"/>
</dbReference>